<keyword evidence="2" id="KW-1185">Reference proteome</keyword>
<accession>A0A1G6MQ63</accession>
<evidence type="ECO:0000313" key="1">
    <source>
        <dbReference type="EMBL" id="SDC57105.1"/>
    </source>
</evidence>
<dbReference type="AlphaFoldDB" id="A0A1G6MQ63"/>
<dbReference type="Proteomes" id="UP000199322">
    <property type="component" value="Unassembled WGS sequence"/>
</dbReference>
<dbReference type="EMBL" id="FMYV01000005">
    <property type="protein sequence ID" value="SDC57105.1"/>
    <property type="molecule type" value="Genomic_DNA"/>
</dbReference>
<protein>
    <submittedName>
        <fullName evidence="1">Uncharacterized protein</fullName>
    </submittedName>
</protein>
<dbReference type="STRING" id="28234.SAMN04488588_1324"/>
<name>A0A1G6MQ63_9BACT</name>
<organism evidence="1 2">
    <name type="scientific">Geotoga petraea</name>
    <dbReference type="NCBI Taxonomy" id="28234"/>
    <lineage>
        <taxon>Bacteria</taxon>
        <taxon>Thermotogati</taxon>
        <taxon>Thermotogota</taxon>
        <taxon>Thermotogae</taxon>
        <taxon>Petrotogales</taxon>
        <taxon>Petrotogaceae</taxon>
        <taxon>Geotoga</taxon>
    </lineage>
</organism>
<proteinExistence type="predicted"/>
<sequence>MGLIEDYIISLVNLQGIIQKDMVIKIYNRQNDDKIKNISLTEMKVDNQKLDEEYLTQNKIEAVDDYFVHYVVNETKYLKN</sequence>
<dbReference type="RefSeq" id="WP_091403876.1">
    <property type="nucleotide sequence ID" value="NZ_FMYV01000005.1"/>
</dbReference>
<reference evidence="1 2" key="1">
    <citation type="submission" date="2016-10" db="EMBL/GenBank/DDBJ databases">
        <authorList>
            <person name="de Groot N.N."/>
        </authorList>
    </citation>
    <scope>NUCLEOTIDE SEQUENCE [LARGE SCALE GENOMIC DNA]</scope>
    <source>
        <strain evidence="1 2">WG14</strain>
    </source>
</reference>
<gene>
    <name evidence="1" type="ORF">SAMN04488588_1324</name>
</gene>
<evidence type="ECO:0000313" key="2">
    <source>
        <dbReference type="Proteomes" id="UP000199322"/>
    </source>
</evidence>